<accession>X1V943</accession>
<dbReference type="InterPro" id="IPR036188">
    <property type="entry name" value="FAD/NAD-bd_sf"/>
</dbReference>
<sequence length="261" mass="29070">HYNMETDEYFIIKAKAVILATGGCGRLHFRGYPTTNHYGATADGLFIGYRARVKHTFMYTLQYHPTGVIFPEQIEGLLITEKFRGAGADILNVDGEKFVNEMEPRDVESSAYIRECTTKGKGVPISMGKVGIWLDSPMIETLHGEGTVKRDFIGKWKVFNRQGIDISKEPMLVYPVYHYQNGGLLCNAECETSVPGLFVAGEVTGGVHGENRLMGNSLLDILVFGRIAGKNAAIYAKEKYREGKLTLEHVRAYHKELEDAG</sequence>
<dbReference type="Gene3D" id="3.50.50.60">
    <property type="entry name" value="FAD/NAD(P)-binding domain"/>
    <property type="match status" value="1"/>
</dbReference>
<dbReference type="SUPFAM" id="SSF51905">
    <property type="entry name" value="FAD/NAD(P)-binding domain"/>
    <property type="match status" value="1"/>
</dbReference>
<dbReference type="PRINTS" id="PR00469">
    <property type="entry name" value="PNDRDTASEII"/>
</dbReference>
<dbReference type="InterPro" id="IPR027477">
    <property type="entry name" value="Succ_DH/fumarate_Rdtase_cat_sf"/>
</dbReference>
<dbReference type="PANTHER" id="PTHR11632">
    <property type="entry name" value="SUCCINATE DEHYDROGENASE 2 FLAVOPROTEIN SUBUNIT"/>
    <property type="match status" value="1"/>
</dbReference>
<dbReference type="AlphaFoldDB" id="X1V943"/>
<dbReference type="InterPro" id="IPR030664">
    <property type="entry name" value="SdhA/FrdA/AprA"/>
</dbReference>
<evidence type="ECO:0000313" key="4">
    <source>
        <dbReference type="EMBL" id="GAJ09446.1"/>
    </source>
</evidence>
<gene>
    <name evidence="4" type="ORF">S12H4_41810</name>
</gene>
<keyword evidence="1" id="KW-0285">Flavoprotein</keyword>
<feature type="non-terminal residue" evidence="4">
    <location>
        <position position="1"/>
    </location>
</feature>
<protein>
    <recommendedName>
        <fullName evidence="3">FAD-dependent oxidoreductase 2 FAD-binding domain-containing protein</fullName>
    </recommendedName>
</protein>
<dbReference type="SUPFAM" id="SSF56425">
    <property type="entry name" value="Succinate dehydrogenase/fumarate reductase flavoprotein, catalytic domain"/>
    <property type="match status" value="1"/>
</dbReference>
<dbReference type="EMBL" id="BARW01025516">
    <property type="protein sequence ID" value="GAJ09446.1"/>
    <property type="molecule type" value="Genomic_DNA"/>
</dbReference>
<evidence type="ECO:0000256" key="2">
    <source>
        <dbReference type="ARBA" id="ARBA00023002"/>
    </source>
</evidence>
<proteinExistence type="predicted"/>
<dbReference type="Gene3D" id="3.90.700.10">
    <property type="entry name" value="Succinate dehydrogenase/fumarate reductase flavoprotein, catalytic domain"/>
    <property type="match status" value="1"/>
</dbReference>
<evidence type="ECO:0000259" key="3">
    <source>
        <dbReference type="Pfam" id="PF00890"/>
    </source>
</evidence>
<dbReference type="InterPro" id="IPR003953">
    <property type="entry name" value="FAD-dep_OxRdtase_2_FAD-bd"/>
</dbReference>
<organism evidence="4">
    <name type="scientific">marine sediment metagenome</name>
    <dbReference type="NCBI Taxonomy" id="412755"/>
    <lineage>
        <taxon>unclassified sequences</taxon>
        <taxon>metagenomes</taxon>
        <taxon>ecological metagenomes</taxon>
    </lineage>
</organism>
<keyword evidence="2" id="KW-0560">Oxidoreductase</keyword>
<evidence type="ECO:0000256" key="1">
    <source>
        <dbReference type="ARBA" id="ARBA00022630"/>
    </source>
</evidence>
<reference evidence="4" key="1">
    <citation type="journal article" date="2014" name="Front. Microbiol.">
        <title>High frequency of phylogenetically diverse reductive dehalogenase-homologous genes in deep subseafloor sedimentary metagenomes.</title>
        <authorList>
            <person name="Kawai M."/>
            <person name="Futagami T."/>
            <person name="Toyoda A."/>
            <person name="Takaki Y."/>
            <person name="Nishi S."/>
            <person name="Hori S."/>
            <person name="Arai W."/>
            <person name="Tsubouchi T."/>
            <person name="Morono Y."/>
            <person name="Uchiyama I."/>
            <person name="Ito T."/>
            <person name="Fujiyama A."/>
            <person name="Inagaki F."/>
            <person name="Takami H."/>
        </authorList>
    </citation>
    <scope>NUCLEOTIDE SEQUENCE</scope>
    <source>
        <strain evidence="4">Expedition CK06-06</strain>
    </source>
</reference>
<feature type="non-terminal residue" evidence="4">
    <location>
        <position position="261"/>
    </location>
</feature>
<dbReference type="GO" id="GO:0016491">
    <property type="term" value="F:oxidoreductase activity"/>
    <property type="evidence" value="ECO:0007669"/>
    <property type="project" value="UniProtKB-KW"/>
</dbReference>
<feature type="domain" description="FAD-dependent oxidoreductase 2 FAD-binding" evidence="3">
    <location>
        <begin position="5"/>
        <end position="218"/>
    </location>
</feature>
<dbReference type="PANTHER" id="PTHR11632:SF51">
    <property type="entry name" value="SUCCINATE DEHYDROGENASE [UBIQUINONE] FLAVOPROTEIN SUBUNIT, MITOCHONDRIAL"/>
    <property type="match status" value="1"/>
</dbReference>
<name>X1V943_9ZZZZ</name>
<comment type="caution">
    <text evidence="4">The sequence shown here is derived from an EMBL/GenBank/DDBJ whole genome shotgun (WGS) entry which is preliminary data.</text>
</comment>
<dbReference type="Pfam" id="PF00890">
    <property type="entry name" value="FAD_binding_2"/>
    <property type="match status" value="1"/>
</dbReference>